<dbReference type="InterPro" id="IPR010065">
    <property type="entry name" value="AA_ABC_transptr_permease_3TM"/>
</dbReference>
<dbReference type="Gene3D" id="1.10.3720.10">
    <property type="entry name" value="MetI-like"/>
    <property type="match status" value="1"/>
</dbReference>
<feature type="transmembrane region" description="Helical" evidence="7">
    <location>
        <begin position="104"/>
        <end position="125"/>
    </location>
</feature>
<evidence type="ECO:0000256" key="2">
    <source>
        <dbReference type="ARBA" id="ARBA00022448"/>
    </source>
</evidence>
<dbReference type="InterPro" id="IPR000515">
    <property type="entry name" value="MetI-like"/>
</dbReference>
<dbReference type="PANTHER" id="PTHR30614">
    <property type="entry name" value="MEMBRANE COMPONENT OF AMINO ACID ABC TRANSPORTER"/>
    <property type="match status" value="1"/>
</dbReference>
<name>A0ABN2ITS9_9ACTN</name>
<evidence type="ECO:0000313" key="9">
    <source>
        <dbReference type="EMBL" id="GAA1711637.1"/>
    </source>
</evidence>
<keyword evidence="2 7" id="KW-0813">Transport</keyword>
<comment type="similarity">
    <text evidence="7">Belongs to the binding-protein-dependent transport system permease family.</text>
</comment>
<feature type="transmembrane region" description="Helical" evidence="7">
    <location>
        <begin position="137"/>
        <end position="156"/>
    </location>
</feature>
<proteinExistence type="inferred from homology"/>
<dbReference type="InterPro" id="IPR035906">
    <property type="entry name" value="MetI-like_sf"/>
</dbReference>
<dbReference type="PANTHER" id="PTHR30614:SF21">
    <property type="entry name" value="AMINO ACID ABC TRANSPORTER PERMEASE"/>
    <property type="match status" value="1"/>
</dbReference>
<feature type="transmembrane region" description="Helical" evidence="7">
    <location>
        <begin position="237"/>
        <end position="259"/>
    </location>
</feature>
<dbReference type="SUPFAM" id="SSF161098">
    <property type="entry name" value="MetI-like"/>
    <property type="match status" value="1"/>
</dbReference>
<evidence type="ECO:0000259" key="8">
    <source>
        <dbReference type="PROSITE" id="PS50928"/>
    </source>
</evidence>
<comment type="caution">
    <text evidence="9">The sequence shown here is derived from an EMBL/GenBank/DDBJ whole genome shotgun (WGS) entry which is preliminary data.</text>
</comment>
<evidence type="ECO:0000256" key="4">
    <source>
        <dbReference type="ARBA" id="ARBA00022692"/>
    </source>
</evidence>
<evidence type="ECO:0000256" key="1">
    <source>
        <dbReference type="ARBA" id="ARBA00004651"/>
    </source>
</evidence>
<keyword evidence="3" id="KW-1003">Cell membrane</keyword>
<evidence type="ECO:0000256" key="6">
    <source>
        <dbReference type="ARBA" id="ARBA00023136"/>
    </source>
</evidence>
<feature type="transmembrane region" description="Helical" evidence="7">
    <location>
        <begin position="20"/>
        <end position="42"/>
    </location>
</feature>
<dbReference type="InterPro" id="IPR043429">
    <property type="entry name" value="ArtM/GltK/GlnP/TcyL/YhdX-like"/>
</dbReference>
<evidence type="ECO:0000256" key="5">
    <source>
        <dbReference type="ARBA" id="ARBA00022989"/>
    </source>
</evidence>
<keyword evidence="6 7" id="KW-0472">Membrane</keyword>
<accession>A0ABN2ITS9</accession>
<sequence length="303" mass="31866">MSTASVLFDAPGPKAQARYLTGGIVGSVVLVAVFAFVVYRFWVTGQFDGQKWSIFEYQQVQLTILSGYLNTLAAAAMAAVLAVTLGALLAAARLSDHRWLRGPAFAVVELFRAIPLLLLMFLAYYAAPGIGLTFSPFWSVVLGLTLYNGSVLAEIFRAGVEAVPKGQAEAAYAIGMRKTQVMTTVLLPQAVRTMLPTIISQLVVLLKDTALGFLVTYDELLKQLKQLATAPDFAFPLIPLTLVGGSIYIATCLLLAFLANRLEARTRRSVKVAPGAVDAADAAGAAAQGGGAMGGGAPPIGGL</sequence>
<dbReference type="EMBL" id="BAAANY010000037">
    <property type="protein sequence ID" value="GAA1711637.1"/>
    <property type="molecule type" value="Genomic_DNA"/>
</dbReference>
<feature type="transmembrane region" description="Helical" evidence="7">
    <location>
        <begin position="72"/>
        <end position="92"/>
    </location>
</feature>
<keyword evidence="5 7" id="KW-1133">Transmembrane helix</keyword>
<reference evidence="9 10" key="1">
    <citation type="journal article" date="2019" name="Int. J. Syst. Evol. Microbiol.">
        <title>The Global Catalogue of Microorganisms (GCM) 10K type strain sequencing project: providing services to taxonomists for standard genome sequencing and annotation.</title>
        <authorList>
            <consortium name="The Broad Institute Genomics Platform"/>
            <consortium name="The Broad Institute Genome Sequencing Center for Infectious Disease"/>
            <person name="Wu L."/>
            <person name="Ma J."/>
        </authorList>
    </citation>
    <scope>NUCLEOTIDE SEQUENCE [LARGE SCALE GENOMIC DNA]</scope>
    <source>
        <strain evidence="9 10">JCM 14718</strain>
    </source>
</reference>
<evidence type="ECO:0000313" key="10">
    <source>
        <dbReference type="Proteomes" id="UP001500618"/>
    </source>
</evidence>
<feature type="domain" description="ABC transmembrane type-1" evidence="8">
    <location>
        <begin position="68"/>
        <end position="259"/>
    </location>
</feature>
<evidence type="ECO:0000256" key="7">
    <source>
        <dbReference type="RuleBase" id="RU363032"/>
    </source>
</evidence>
<dbReference type="NCBIfam" id="TIGR01726">
    <property type="entry name" value="HEQRo_perm_3TM"/>
    <property type="match status" value="1"/>
</dbReference>
<protein>
    <submittedName>
        <fullName evidence="9">Amino acid ABC transporter permease</fullName>
    </submittedName>
</protein>
<dbReference type="Proteomes" id="UP001500618">
    <property type="component" value="Unassembled WGS sequence"/>
</dbReference>
<dbReference type="CDD" id="cd06261">
    <property type="entry name" value="TM_PBP2"/>
    <property type="match status" value="1"/>
</dbReference>
<keyword evidence="10" id="KW-1185">Reference proteome</keyword>
<organism evidence="9 10">
    <name type="scientific">Fodinicola feengrottensis</name>
    <dbReference type="NCBI Taxonomy" id="435914"/>
    <lineage>
        <taxon>Bacteria</taxon>
        <taxon>Bacillati</taxon>
        <taxon>Actinomycetota</taxon>
        <taxon>Actinomycetes</taxon>
        <taxon>Mycobacteriales</taxon>
        <taxon>Fodinicola</taxon>
    </lineage>
</organism>
<dbReference type="RefSeq" id="WP_344314522.1">
    <property type="nucleotide sequence ID" value="NZ_BAAANY010000037.1"/>
</dbReference>
<evidence type="ECO:0000256" key="3">
    <source>
        <dbReference type="ARBA" id="ARBA00022475"/>
    </source>
</evidence>
<gene>
    <name evidence="9" type="ORF">GCM10009765_71050</name>
</gene>
<dbReference type="Pfam" id="PF00528">
    <property type="entry name" value="BPD_transp_1"/>
    <property type="match status" value="1"/>
</dbReference>
<dbReference type="PROSITE" id="PS50928">
    <property type="entry name" value="ABC_TM1"/>
    <property type="match status" value="1"/>
</dbReference>
<comment type="subcellular location">
    <subcellularLocation>
        <location evidence="1 7">Cell membrane</location>
        <topology evidence="1 7">Multi-pass membrane protein</topology>
    </subcellularLocation>
</comment>
<keyword evidence="4 7" id="KW-0812">Transmembrane</keyword>